<dbReference type="EMBL" id="CAJVQB010070510">
    <property type="protein sequence ID" value="CAG8842873.1"/>
    <property type="molecule type" value="Genomic_DNA"/>
</dbReference>
<organism evidence="1 2">
    <name type="scientific">Gigaspora margarita</name>
    <dbReference type="NCBI Taxonomy" id="4874"/>
    <lineage>
        <taxon>Eukaryota</taxon>
        <taxon>Fungi</taxon>
        <taxon>Fungi incertae sedis</taxon>
        <taxon>Mucoromycota</taxon>
        <taxon>Glomeromycotina</taxon>
        <taxon>Glomeromycetes</taxon>
        <taxon>Diversisporales</taxon>
        <taxon>Gigasporaceae</taxon>
        <taxon>Gigaspora</taxon>
    </lineage>
</organism>
<keyword evidence="2" id="KW-1185">Reference proteome</keyword>
<evidence type="ECO:0000313" key="2">
    <source>
        <dbReference type="Proteomes" id="UP000789901"/>
    </source>
</evidence>
<comment type="caution">
    <text evidence="1">The sequence shown here is derived from an EMBL/GenBank/DDBJ whole genome shotgun (WGS) entry which is preliminary data.</text>
</comment>
<accession>A0ABN7WX21</accession>
<name>A0ABN7WX21_GIGMA</name>
<feature type="non-terminal residue" evidence="1">
    <location>
        <position position="81"/>
    </location>
</feature>
<sequence length="81" mass="9407">EKLKKEMLAVMGHQILEVIVIHHIQDEKTEWFNNQESIKLQLGYHWATNRIQLYCKFGTCTLEIFNTPQVKNDSDTGTATS</sequence>
<reference evidence="1 2" key="1">
    <citation type="submission" date="2021-06" db="EMBL/GenBank/DDBJ databases">
        <authorList>
            <person name="Kallberg Y."/>
            <person name="Tangrot J."/>
            <person name="Rosling A."/>
        </authorList>
    </citation>
    <scope>NUCLEOTIDE SEQUENCE [LARGE SCALE GENOMIC DNA]</scope>
    <source>
        <strain evidence="1 2">120-4 pot B 10/14</strain>
    </source>
</reference>
<proteinExistence type="predicted"/>
<gene>
    <name evidence="1" type="ORF">GMARGA_LOCUS36224</name>
</gene>
<protein>
    <submittedName>
        <fullName evidence="1">33387_t:CDS:1</fullName>
    </submittedName>
</protein>
<evidence type="ECO:0000313" key="1">
    <source>
        <dbReference type="EMBL" id="CAG8842873.1"/>
    </source>
</evidence>
<dbReference type="Proteomes" id="UP000789901">
    <property type="component" value="Unassembled WGS sequence"/>
</dbReference>
<feature type="non-terminal residue" evidence="1">
    <location>
        <position position="1"/>
    </location>
</feature>